<feature type="transmembrane region" description="Helical" evidence="5">
    <location>
        <begin position="381"/>
        <end position="403"/>
    </location>
</feature>
<dbReference type="InterPro" id="IPR050327">
    <property type="entry name" value="Proton-linked_MCT"/>
</dbReference>
<evidence type="ECO:0000256" key="3">
    <source>
        <dbReference type="ARBA" id="ARBA00022989"/>
    </source>
</evidence>
<dbReference type="InterPro" id="IPR020846">
    <property type="entry name" value="MFS_dom"/>
</dbReference>
<keyword evidence="8" id="KW-1185">Reference proteome</keyword>
<dbReference type="InterPro" id="IPR011701">
    <property type="entry name" value="MFS"/>
</dbReference>
<keyword evidence="4 5" id="KW-0472">Membrane</keyword>
<evidence type="ECO:0000256" key="2">
    <source>
        <dbReference type="ARBA" id="ARBA00022692"/>
    </source>
</evidence>
<keyword evidence="2 5" id="KW-0812">Transmembrane</keyword>
<dbReference type="InterPro" id="IPR036259">
    <property type="entry name" value="MFS_trans_sf"/>
</dbReference>
<dbReference type="PANTHER" id="PTHR11360">
    <property type="entry name" value="MONOCARBOXYLATE TRANSPORTER"/>
    <property type="match status" value="1"/>
</dbReference>
<keyword evidence="3 5" id="KW-1133">Transmembrane helix</keyword>
<feature type="transmembrane region" description="Helical" evidence="5">
    <location>
        <begin position="102"/>
        <end position="122"/>
    </location>
</feature>
<feature type="transmembrane region" description="Helical" evidence="5">
    <location>
        <begin position="265"/>
        <end position="285"/>
    </location>
</feature>
<evidence type="ECO:0000256" key="4">
    <source>
        <dbReference type="ARBA" id="ARBA00023136"/>
    </source>
</evidence>
<evidence type="ECO:0000313" key="8">
    <source>
        <dbReference type="Proteomes" id="UP000550729"/>
    </source>
</evidence>
<feature type="transmembrane region" description="Helical" evidence="5">
    <location>
        <begin position="41"/>
        <end position="64"/>
    </location>
</feature>
<evidence type="ECO:0000313" key="7">
    <source>
        <dbReference type="EMBL" id="NMO00022.1"/>
    </source>
</evidence>
<dbReference type="RefSeq" id="WP_170192484.1">
    <property type="nucleotide sequence ID" value="NZ_JABBNB010000001.1"/>
</dbReference>
<feature type="transmembrane region" description="Helical" evidence="5">
    <location>
        <begin position="318"/>
        <end position="341"/>
    </location>
</feature>
<gene>
    <name evidence="7" type="ORF">HH308_02200</name>
</gene>
<organism evidence="7 8">
    <name type="scientific">Gordonia asplenii</name>
    <dbReference type="NCBI Taxonomy" id="2725283"/>
    <lineage>
        <taxon>Bacteria</taxon>
        <taxon>Bacillati</taxon>
        <taxon>Actinomycetota</taxon>
        <taxon>Actinomycetes</taxon>
        <taxon>Mycobacteriales</taxon>
        <taxon>Gordoniaceae</taxon>
        <taxon>Gordonia</taxon>
    </lineage>
</organism>
<sequence>MLRLHRAWIVFGAAFVALLAAAAFRSAPGVMMDPLNREFGWSHGIIGLAMSVNMMLFGLVSPFAAALMDRWGVRPVVGAALASIAVGTALSTMMTASWQLVLLWGILVGAGAGCLSSAFVATVATRWFVTRRGLVTGVLTAASATGQLIFLPLVAAVTSAHGWRVASLVITGATLIVIPVAVAGLRSWPSDVGVAPFGATEVDPTERDGVVPDALAGLRLGVRSRVFWLLAGSFAICGATTNGLLQTHFIPAAGDHGMPATTAASLLALVGIFDVGGTVVSGWLTDRYDPRVLLVVYYVGRGASLAVLPSLLSPHASAGTAVFIVFYGLDWVATVPPTIALCREVFGNSTPVVFGWIFASHQVGAAVAAFGAGVMRDVTGSYTSTFVVAALLCALAAGLCVTIPRREMFRVPELLG</sequence>
<feature type="transmembrane region" description="Helical" evidence="5">
    <location>
        <begin position="226"/>
        <end position="245"/>
    </location>
</feature>
<evidence type="ECO:0000256" key="1">
    <source>
        <dbReference type="ARBA" id="ARBA00004651"/>
    </source>
</evidence>
<name>A0A848KP61_9ACTN</name>
<evidence type="ECO:0000256" key="5">
    <source>
        <dbReference type="SAM" id="Phobius"/>
    </source>
</evidence>
<proteinExistence type="predicted"/>
<dbReference type="GO" id="GO:0005886">
    <property type="term" value="C:plasma membrane"/>
    <property type="evidence" value="ECO:0007669"/>
    <property type="project" value="UniProtKB-SubCell"/>
</dbReference>
<accession>A0A848KP61</accession>
<feature type="transmembrane region" description="Helical" evidence="5">
    <location>
        <begin position="163"/>
        <end position="185"/>
    </location>
</feature>
<comment type="caution">
    <text evidence="7">The sequence shown here is derived from an EMBL/GenBank/DDBJ whole genome shotgun (WGS) entry which is preliminary data.</text>
</comment>
<feature type="transmembrane region" description="Helical" evidence="5">
    <location>
        <begin position="292"/>
        <end position="312"/>
    </location>
</feature>
<dbReference type="Pfam" id="PF07690">
    <property type="entry name" value="MFS_1"/>
    <property type="match status" value="1"/>
</dbReference>
<dbReference type="EMBL" id="JABBNB010000001">
    <property type="protein sequence ID" value="NMO00022.1"/>
    <property type="molecule type" value="Genomic_DNA"/>
</dbReference>
<dbReference type="Proteomes" id="UP000550729">
    <property type="component" value="Unassembled WGS sequence"/>
</dbReference>
<protein>
    <submittedName>
        <fullName evidence="7">MFS transporter</fullName>
    </submittedName>
</protein>
<feature type="transmembrane region" description="Helical" evidence="5">
    <location>
        <begin position="76"/>
        <end position="96"/>
    </location>
</feature>
<dbReference type="PROSITE" id="PS50850">
    <property type="entry name" value="MFS"/>
    <property type="match status" value="1"/>
</dbReference>
<reference evidence="7 8" key="1">
    <citation type="submission" date="2020-04" db="EMBL/GenBank/DDBJ databases">
        <title>Gordonia sp. nov. TBRC 11910.</title>
        <authorList>
            <person name="Suriyachadkun C."/>
        </authorList>
    </citation>
    <scope>NUCLEOTIDE SEQUENCE [LARGE SCALE GENOMIC DNA]</scope>
    <source>
        <strain evidence="7 8">TBRC 11910</strain>
    </source>
</reference>
<dbReference type="GO" id="GO:0022857">
    <property type="term" value="F:transmembrane transporter activity"/>
    <property type="evidence" value="ECO:0007669"/>
    <property type="project" value="InterPro"/>
</dbReference>
<dbReference type="SUPFAM" id="SSF103473">
    <property type="entry name" value="MFS general substrate transporter"/>
    <property type="match status" value="1"/>
</dbReference>
<feature type="domain" description="Major facilitator superfamily (MFS) profile" evidence="6">
    <location>
        <begin position="9"/>
        <end position="408"/>
    </location>
</feature>
<dbReference type="AlphaFoldDB" id="A0A848KP61"/>
<dbReference type="PANTHER" id="PTHR11360:SF284">
    <property type="entry name" value="EG:103B4.3 PROTEIN-RELATED"/>
    <property type="match status" value="1"/>
</dbReference>
<feature type="transmembrane region" description="Helical" evidence="5">
    <location>
        <begin position="134"/>
        <end position="157"/>
    </location>
</feature>
<dbReference type="CDD" id="cd17355">
    <property type="entry name" value="MFS_YcxA_like"/>
    <property type="match status" value="1"/>
</dbReference>
<dbReference type="Gene3D" id="1.20.1250.20">
    <property type="entry name" value="MFS general substrate transporter like domains"/>
    <property type="match status" value="2"/>
</dbReference>
<comment type="subcellular location">
    <subcellularLocation>
        <location evidence="1">Cell membrane</location>
        <topology evidence="1">Multi-pass membrane protein</topology>
    </subcellularLocation>
</comment>
<evidence type="ECO:0000259" key="6">
    <source>
        <dbReference type="PROSITE" id="PS50850"/>
    </source>
</evidence>
<feature type="transmembrane region" description="Helical" evidence="5">
    <location>
        <begin position="353"/>
        <end position="375"/>
    </location>
</feature>